<keyword evidence="2" id="KW-0812">Transmembrane</keyword>
<feature type="transmembrane region" description="Helical" evidence="2">
    <location>
        <begin position="113"/>
        <end position="133"/>
    </location>
</feature>
<accession>A0ABQ1YH12</accession>
<evidence type="ECO:0000256" key="2">
    <source>
        <dbReference type="SAM" id="Phobius"/>
    </source>
</evidence>
<reference evidence="5" key="1">
    <citation type="journal article" date="2019" name="Int. J. Syst. Evol. Microbiol.">
        <title>The Global Catalogue of Microorganisms (GCM) 10K type strain sequencing project: providing services to taxonomists for standard genome sequencing and annotation.</title>
        <authorList>
            <consortium name="The Broad Institute Genomics Platform"/>
            <consortium name="The Broad Institute Genome Sequencing Center for Infectious Disease"/>
            <person name="Wu L."/>
            <person name="Ma J."/>
        </authorList>
    </citation>
    <scope>NUCLEOTIDE SEQUENCE [LARGE SCALE GENOMIC DNA]</scope>
    <source>
        <strain evidence="5">CGMCC 1.15288</strain>
    </source>
</reference>
<dbReference type="Pfam" id="PF06580">
    <property type="entry name" value="His_kinase"/>
    <property type="match status" value="1"/>
</dbReference>
<keyword evidence="5" id="KW-1185">Reference proteome</keyword>
<dbReference type="SUPFAM" id="SSF55874">
    <property type="entry name" value="ATPase domain of HSP90 chaperone/DNA topoisomerase II/histidine kinase"/>
    <property type="match status" value="1"/>
</dbReference>
<evidence type="ECO:0000313" key="4">
    <source>
        <dbReference type="EMBL" id="GGH24658.1"/>
    </source>
</evidence>
<name>A0ABQ1YH12_9BACT</name>
<keyword evidence="2" id="KW-1133">Transmembrane helix</keyword>
<feature type="domain" description="Signal transduction histidine kinase internal region" evidence="3">
    <location>
        <begin position="197"/>
        <end position="269"/>
    </location>
</feature>
<proteinExistence type="predicted"/>
<protein>
    <recommendedName>
        <fullName evidence="3">Signal transduction histidine kinase internal region domain-containing protein</fullName>
    </recommendedName>
</protein>
<dbReference type="InterPro" id="IPR036890">
    <property type="entry name" value="HATPase_C_sf"/>
</dbReference>
<dbReference type="PANTHER" id="PTHR34220:SF7">
    <property type="entry name" value="SENSOR HISTIDINE KINASE YPDA"/>
    <property type="match status" value="1"/>
</dbReference>
<feature type="transmembrane region" description="Helical" evidence="2">
    <location>
        <begin position="153"/>
        <end position="172"/>
    </location>
</feature>
<sequence length="376" mass="43279">MNNSNVKRAVYSESPFGTALDNFSFHNLMMVTMPDQIPVKSLIRLNWMVSIMASIVIFAFLITLTEDFSKAINSGFQAFLFFTLASFINLLLLRIFQKQRGVSESSANRKFYALSYSASLTIGILTRIIYPAFTGMPIEVERFDDLEDYLPSLLSVFTLNTLILILQNLVIIQQKKIKSEIENLQLKAAASETNNLLLRQQIHPHFLFNSLNAIKSLYKIDPRQGEDYLVHLANFLRVTISNQGTSTALIKNELDFCLDYLAMQKIRFGIALNYSIQIDEQIIRTRYIPYFSLQPLVENVIKHNDLTEDSPIEIRIQEVEGYLCISNNFQPRKYKEPSTGHGLSNLSERYRLLVGEDIHIERDDSLFLVRIKILER</sequence>
<dbReference type="InterPro" id="IPR050640">
    <property type="entry name" value="Bact_2-comp_sensor_kinase"/>
</dbReference>
<feature type="transmembrane region" description="Helical" evidence="2">
    <location>
        <begin position="45"/>
        <end position="64"/>
    </location>
</feature>
<dbReference type="EMBL" id="BMIA01000001">
    <property type="protein sequence ID" value="GGH24658.1"/>
    <property type="molecule type" value="Genomic_DNA"/>
</dbReference>
<evidence type="ECO:0000259" key="3">
    <source>
        <dbReference type="Pfam" id="PF06580"/>
    </source>
</evidence>
<dbReference type="InterPro" id="IPR010559">
    <property type="entry name" value="Sig_transdc_His_kin_internal"/>
</dbReference>
<dbReference type="Proteomes" id="UP000600214">
    <property type="component" value="Unassembled WGS sequence"/>
</dbReference>
<comment type="caution">
    <text evidence="4">The sequence shown here is derived from an EMBL/GenBank/DDBJ whole genome shotgun (WGS) entry which is preliminary data.</text>
</comment>
<dbReference type="Gene3D" id="3.30.565.10">
    <property type="entry name" value="Histidine kinase-like ATPase, C-terminal domain"/>
    <property type="match status" value="1"/>
</dbReference>
<feature type="coiled-coil region" evidence="1">
    <location>
        <begin position="174"/>
        <end position="201"/>
    </location>
</feature>
<organism evidence="4 5">
    <name type="scientific">Dyadobacter endophyticus</name>
    <dbReference type="NCBI Taxonomy" id="1749036"/>
    <lineage>
        <taxon>Bacteria</taxon>
        <taxon>Pseudomonadati</taxon>
        <taxon>Bacteroidota</taxon>
        <taxon>Cytophagia</taxon>
        <taxon>Cytophagales</taxon>
        <taxon>Spirosomataceae</taxon>
        <taxon>Dyadobacter</taxon>
    </lineage>
</organism>
<evidence type="ECO:0000256" key="1">
    <source>
        <dbReference type="SAM" id="Coils"/>
    </source>
</evidence>
<feature type="transmembrane region" description="Helical" evidence="2">
    <location>
        <begin position="76"/>
        <end position="93"/>
    </location>
</feature>
<gene>
    <name evidence="4" type="ORF">GCM10007423_08290</name>
</gene>
<dbReference type="RefSeq" id="WP_188928934.1">
    <property type="nucleotide sequence ID" value="NZ_BMIA01000001.1"/>
</dbReference>
<evidence type="ECO:0000313" key="5">
    <source>
        <dbReference type="Proteomes" id="UP000600214"/>
    </source>
</evidence>
<keyword evidence="1" id="KW-0175">Coiled coil</keyword>
<dbReference type="PANTHER" id="PTHR34220">
    <property type="entry name" value="SENSOR HISTIDINE KINASE YPDA"/>
    <property type="match status" value="1"/>
</dbReference>
<keyword evidence="2" id="KW-0472">Membrane</keyword>